<keyword evidence="3" id="KW-1185">Reference proteome</keyword>
<proteinExistence type="predicted"/>
<feature type="region of interest" description="Disordered" evidence="1">
    <location>
        <begin position="87"/>
        <end position="137"/>
    </location>
</feature>
<organism evidence="2 3">
    <name type="scientific">Kibdelosporangium banguiense</name>
    <dbReference type="NCBI Taxonomy" id="1365924"/>
    <lineage>
        <taxon>Bacteria</taxon>
        <taxon>Bacillati</taxon>
        <taxon>Actinomycetota</taxon>
        <taxon>Actinomycetes</taxon>
        <taxon>Pseudonocardiales</taxon>
        <taxon>Pseudonocardiaceae</taxon>
        <taxon>Kibdelosporangium</taxon>
    </lineage>
</organism>
<accession>A0ABS4TLW4</accession>
<gene>
    <name evidence="2" type="ORF">JOF56_005293</name>
</gene>
<evidence type="ECO:0000313" key="2">
    <source>
        <dbReference type="EMBL" id="MBP2324908.1"/>
    </source>
</evidence>
<evidence type="ECO:0000256" key="1">
    <source>
        <dbReference type="SAM" id="MobiDB-lite"/>
    </source>
</evidence>
<evidence type="ECO:0000313" key="3">
    <source>
        <dbReference type="Proteomes" id="UP001519332"/>
    </source>
</evidence>
<comment type="caution">
    <text evidence="2">The sequence shown here is derived from an EMBL/GenBank/DDBJ whole genome shotgun (WGS) entry which is preliminary data.</text>
</comment>
<reference evidence="2 3" key="1">
    <citation type="submission" date="2021-03" db="EMBL/GenBank/DDBJ databases">
        <title>Sequencing the genomes of 1000 actinobacteria strains.</title>
        <authorList>
            <person name="Klenk H.-P."/>
        </authorList>
    </citation>
    <scope>NUCLEOTIDE SEQUENCE [LARGE SCALE GENOMIC DNA]</scope>
    <source>
        <strain evidence="2 3">DSM 46670</strain>
    </source>
</reference>
<name>A0ABS4TLW4_9PSEU</name>
<dbReference type="RefSeq" id="WP_209642174.1">
    <property type="nucleotide sequence ID" value="NZ_JAGINW010000001.1"/>
</dbReference>
<feature type="compositionally biased region" description="Low complexity" evidence="1">
    <location>
        <begin position="97"/>
        <end position="108"/>
    </location>
</feature>
<dbReference type="EMBL" id="JAGINW010000001">
    <property type="protein sequence ID" value="MBP2324908.1"/>
    <property type="molecule type" value="Genomic_DNA"/>
</dbReference>
<protein>
    <submittedName>
        <fullName evidence="2">Uncharacterized protein</fullName>
    </submittedName>
</protein>
<sequence length="137" mass="14635">MREATLLFWERSQDRTVAGGAPQDTPPLGPADRPDPGFSTASMARTSEVDRSQTTTAQCRWDMRGRTIPAWCSPWAATTSSGSLIAPGADAAGMQGPASRPAVDAVPAARRRRRDRPAEETMAAMMPICCASRPHAP</sequence>
<dbReference type="Proteomes" id="UP001519332">
    <property type="component" value="Unassembled WGS sequence"/>
</dbReference>
<feature type="region of interest" description="Disordered" evidence="1">
    <location>
        <begin position="10"/>
        <end position="56"/>
    </location>
</feature>